<dbReference type="AlphaFoldDB" id="A0A0V0SED1"/>
<dbReference type="Proteomes" id="UP000054630">
    <property type="component" value="Unassembled WGS sequence"/>
</dbReference>
<comment type="caution">
    <text evidence="1">The sequence shown here is derived from an EMBL/GenBank/DDBJ whole genome shotgun (WGS) entry which is preliminary data.</text>
</comment>
<reference evidence="1 2" key="1">
    <citation type="submission" date="2015-01" db="EMBL/GenBank/DDBJ databases">
        <title>Evolution of Trichinella species and genotypes.</title>
        <authorList>
            <person name="Korhonen P.K."/>
            <person name="Edoardo P."/>
            <person name="Giuseppe L.R."/>
            <person name="Gasser R.B."/>
        </authorList>
    </citation>
    <scope>NUCLEOTIDE SEQUENCE [LARGE SCALE GENOMIC DNA]</scope>
    <source>
        <strain evidence="1">ISS37</strain>
    </source>
</reference>
<accession>A0A0V0SED1</accession>
<proteinExistence type="predicted"/>
<keyword evidence="2" id="KW-1185">Reference proteome</keyword>
<gene>
    <name evidence="1" type="ORF">T07_10106</name>
</gene>
<name>A0A0V0SED1_9BILA</name>
<protein>
    <submittedName>
        <fullName evidence="1">Uncharacterized protein</fullName>
    </submittedName>
</protein>
<dbReference type="EMBL" id="JYDL01000014">
    <property type="protein sequence ID" value="KRX25042.1"/>
    <property type="molecule type" value="Genomic_DNA"/>
</dbReference>
<sequence length="69" mass="8378">MGHDMLCYEVEQFTKAHAELKHFKMSRKHLIDKPVNLDNNRRRPNNEFPCSEYYAENKEKFHCLRILVI</sequence>
<organism evidence="1 2">
    <name type="scientific">Trichinella nelsoni</name>
    <dbReference type="NCBI Taxonomy" id="6336"/>
    <lineage>
        <taxon>Eukaryota</taxon>
        <taxon>Metazoa</taxon>
        <taxon>Ecdysozoa</taxon>
        <taxon>Nematoda</taxon>
        <taxon>Enoplea</taxon>
        <taxon>Dorylaimia</taxon>
        <taxon>Trichinellida</taxon>
        <taxon>Trichinellidae</taxon>
        <taxon>Trichinella</taxon>
    </lineage>
</organism>
<evidence type="ECO:0000313" key="1">
    <source>
        <dbReference type="EMBL" id="KRX25042.1"/>
    </source>
</evidence>
<evidence type="ECO:0000313" key="2">
    <source>
        <dbReference type="Proteomes" id="UP000054630"/>
    </source>
</evidence>